<keyword evidence="6 13" id="KW-0479">Metal-binding</keyword>
<dbReference type="InterPro" id="IPR050926">
    <property type="entry name" value="Aconitase/IPM_isomerase"/>
</dbReference>
<keyword evidence="7 13" id="KW-0809">Transit peptide</keyword>
<dbReference type="Pfam" id="PF00330">
    <property type="entry name" value="Aconitase"/>
    <property type="match status" value="1"/>
</dbReference>
<dbReference type="EC" id="4.2.1.3" evidence="13"/>
<gene>
    <name evidence="16" type="primary">Aco2</name>
    <name evidence="16" type="ORF">TNCT_666971</name>
</gene>
<keyword evidence="10 13" id="KW-0496">Mitochondrion</keyword>
<feature type="domain" description="Aconitase A/isopropylmalate dehydratase small subunit swivel" evidence="15">
    <location>
        <begin position="586"/>
        <end position="715"/>
    </location>
</feature>
<comment type="pathway">
    <text evidence="3">Carbohydrate metabolism; tricarboxylic acid cycle; isocitrate from oxaloacetate: step 2/2.</text>
</comment>
<keyword evidence="17" id="KW-1185">Reference proteome</keyword>
<dbReference type="Gene3D" id="3.20.19.10">
    <property type="entry name" value="Aconitase, domain 4"/>
    <property type="match status" value="1"/>
</dbReference>
<keyword evidence="11 13" id="KW-0456">Lyase</keyword>
<evidence type="ECO:0000256" key="7">
    <source>
        <dbReference type="ARBA" id="ARBA00022946"/>
    </source>
</evidence>
<dbReference type="Gene3D" id="3.30.499.10">
    <property type="entry name" value="Aconitase, domain 3"/>
    <property type="match status" value="2"/>
</dbReference>
<proteinExistence type="inferred from homology"/>
<evidence type="ECO:0000256" key="13">
    <source>
        <dbReference type="RuleBase" id="RU362107"/>
    </source>
</evidence>
<evidence type="ECO:0000259" key="14">
    <source>
        <dbReference type="Pfam" id="PF00330"/>
    </source>
</evidence>
<keyword evidence="8 13" id="KW-0408">Iron</keyword>
<dbReference type="FunFam" id="3.40.1060.10:FF:000001">
    <property type="entry name" value="Aconitate hydratase, mitochondrial"/>
    <property type="match status" value="1"/>
</dbReference>
<evidence type="ECO:0000256" key="5">
    <source>
        <dbReference type="ARBA" id="ARBA00022532"/>
    </source>
</evidence>
<dbReference type="Gene3D" id="3.40.1060.10">
    <property type="entry name" value="Aconitase, Domain 2"/>
    <property type="match status" value="1"/>
</dbReference>
<evidence type="ECO:0000256" key="12">
    <source>
        <dbReference type="ARBA" id="ARBA00023501"/>
    </source>
</evidence>
<dbReference type="EMBL" id="BMAO01006643">
    <property type="protein sequence ID" value="GFR10154.1"/>
    <property type="molecule type" value="Genomic_DNA"/>
</dbReference>
<dbReference type="InterPro" id="IPR036008">
    <property type="entry name" value="Aconitase_4Fe-4S_dom"/>
</dbReference>
<name>A0A8X6GUD4_TRICU</name>
<organism evidence="16 17">
    <name type="scientific">Trichonephila clavata</name>
    <name type="common">Joro spider</name>
    <name type="synonym">Nephila clavata</name>
    <dbReference type="NCBI Taxonomy" id="2740835"/>
    <lineage>
        <taxon>Eukaryota</taxon>
        <taxon>Metazoa</taxon>
        <taxon>Ecdysozoa</taxon>
        <taxon>Arthropoda</taxon>
        <taxon>Chelicerata</taxon>
        <taxon>Arachnida</taxon>
        <taxon>Araneae</taxon>
        <taxon>Araneomorphae</taxon>
        <taxon>Entelegynae</taxon>
        <taxon>Araneoidea</taxon>
        <taxon>Nephilidae</taxon>
        <taxon>Trichonephila</taxon>
    </lineage>
</organism>
<dbReference type="GO" id="GO:0046872">
    <property type="term" value="F:metal ion binding"/>
    <property type="evidence" value="ECO:0007669"/>
    <property type="project" value="UniProtKB-UniRule"/>
</dbReference>
<feature type="domain" description="Aconitase/3-isopropylmalate dehydratase large subunit alpha/beta/alpha" evidence="14">
    <location>
        <begin position="71"/>
        <end position="507"/>
    </location>
</feature>
<dbReference type="InterPro" id="IPR015931">
    <property type="entry name" value="Acnase/IPM_dHydase_lsu_aba_1/3"/>
</dbReference>
<keyword evidence="5" id="KW-0816">Tricarboxylic acid cycle</keyword>
<comment type="function">
    <text evidence="1">Catalyzes the isomerization of citrate to isocitrate via cis-aconitate.</text>
</comment>
<evidence type="ECO:0000256" key="2">
    <source>
        <dbReference type="ARBA" id="ARBA00004173"/>
    </source>
</evidence>
<dbReference type="InterPro" id="IPR015932">
    <property type="entry name" value="Aconitase_dom2"/>
</dbReference>
<dbReference type="OrthoDB" id="2224430at2759"/>
<comment type="similarity">
    <text evidence="4 13">Belongs to the aconitase/IPM isomerase family.</text>
</comment>
<comment type="caution">
    <text evidence="16">The sequence shown here is derived from an EMBL/GenBank/DDBJ whole genome shotgun (WGS) entry which is preliminary data.</text>
</comment>
<dbReference type="Pfam" id="PF00694">
    <property type="entry name" value="Aconitase_C"/>
    <property type="match status" value="1"/>
</dbReference>
<evidence type="ECO:0000256" key="8">
    <source>
        <dbReference type="ARBA" id="ARBA00023004"/>
    </source>
</evidence>
<dbReference type="InterPro" id="IPR006248">
    <property type="entry name" value="Aconitase_mito-like"/>
</dbReference>
<dbReference type="CDD" id="cd01578">
    <property type="entry name" value="AcnA_Mitochon_Swivel"/>
    <property type="match status" value="1"/>
</dbReference>
<dbReference type="GO" id="GO:0006099">
    <property type="term" value="P:tricarboxylic acid cycle"/>
    <property type="evidence" value="ECO:0007669"/>
    <property type="project" value="UniProtKB-KW"/>
</dbReference>
<comment type="subcellular location">
    <subcellularLocation>
        <location evidence="2 13">Mitochondrion</location>
    </subcellularLocation>
</comment>
<dbReference type="SUPFAM" id="SSF52016">
    <property type="entry name" value="LeuD/IlvD-like"/>
    <property type="match status" value="1"/>
</dbReference>
<keyword evidence="9 13" id="KW-0411">Iron-sulfur</keyword>
<evidence type="ECO:0000256" key="1">
    <source>
        <dbReference type="ARBA" id="ARBA00003113"/>
    </source>
</evidence>
<protein>
    <recommendedName>
        <fullName evidence="13">Aconitate hydratase, mitochondrial</fullName>
        <shortName evidence="13">Aconitase</shortName>
        <ecNumber evidence="13">4.2.1.3</ecNumber>
    </recommendedName>
</protein>
<comment type="catalytic activity">
    <reaction evidence="12 13">
        <text>citrate = D-threo-isocitrate</text>
        <dbReference type="Rhea" id="RHEA:10336"/>
        <dbReference type="ChEBI" id="CHEBI:15562"/>
        <dbReference type="ChEBI" id="CHEBI:16947"/>
        <dbReference type="EC" id="4.2.1.3"/>
    </reaction>
</comment>
<dbReference type="AlphaFoldDB" id="A0A8X6GUD4"/>
<comment type="cofactor">
    <cofactor evidence="13">
        <name>[4Fe-4S] cluster</name>
        <dbReference type="ChEBI" id="CHEBI:49883"/>
    </cofactor>
    <text evidence="13">Binds 1 [4Fe-4S] cluster per subunit.</text>
</comment>
<dbReference type="PROSITE" id="PS00450">
    <property type="entry name" value="ACONITASE_1"/>
    <property type="match status" value="1"/>
</dbReference>
<dbReference type="PANTHER" id="PTHR43160:SF3">
    <property type="entry name" value="ACONITATE HYDRATASE, MITOCHONDRIAL"/>
    <property type="match status" value="1"/>
</dbReference>
<dbReference type="PANTHER" id="PTHR43160">
    <property type="entry name" value="ACONITATE HYDRATASE B"/>
    <property type="match status" value="1"/>
</dbReference>
<dbReference type="NCBIfam" id="TIGR01340">
    <property type="entry name" value="aconitase_mito"/>
    <property type="match status" value="1"/>
</dbReference>
<evidence type="ECO:0000256" key="3">
    <source>
        <dbReference type="ARBA" id="ARBA00004717"/>
    </source>
</evidence>
<sequence length="784" mass="85424">MACRVLFRCSGVLKTFDPFKQSRLFHSSPLAYAAHKVAMSKFDKSPIPYEKLHKNLGVVRDRLKKPLTLSEKVLYSHLNDPATQEIERGKSYLNLRPDRVAMQDATAQMAMLQFISSGLPKVAVPSTIHCDHLIEAQISGDKDLARAKDINKEVYNFLETAGAKYGVGFWKPGSGIIHQIVLENYAFPGVLLIGTDSHTPNGGGLGGLCIGVGGADAVDVMANLPWELKCPKVIGVKLTGKLSGWTSPKDIILKVAGILTVKGGTGAIVEYFGPGVDSISCTGMGTICNMGAEIGATTSIFPYNKRMRDYLVATRRQEIAQLADEYTELLTPDNGCQYDKVIEINLDELEPHVNGPFTPDLAHPISQLGKNAKANGWPLDIRVGLIGSCTNSSYEDMSRAASIAKQALDHGIKSKAKFTVTPGSEQVRATIERDGQAQTFREFNGVVLANACGPCIGQWDRKDVKKGEKNTIVSSYNRNFTGRNDANPATHAFVTSPELVVALSTAGTLDFNPLTDELTGANGKKFTFKVPQGEDLPPRGFDPGEDTFQAPPADGSNVKVDVNPKSDRLQLLSPFDKWDGKDLTDMTVLIKVKGKCTTDHISAAGPWLKYRGHLDNISNNMFIGAINSENDTANKVKNQMTGEWGSVPDTARHYKGNGVKWVAVGDENYGEGSSREHAALEPRHLGGRAIIVKSFARIHETNLKKQGLLPLTFDNPSDYDKIQPTDKISLLGLKDLAPGKPVKCEIKHENGKTDTIMLNHTMNQQQIEWFKAGSALNRMAQLKA</sequence>
<evidence type="ECO:0000256" key="4">
    <source>
        <dbReference type="ARBA" id="ARBA00007185"/>
    </source>
</evidence>
<accession>A0A8X6GUD4</accession>
<dbReference type="NCBIfam" id="NF005558">
    <property type="entry name" value="PRK07229.1"/>
    <property type="match status" value="1"/>
</dbReference>
<evidence type="ECO:0000256" key="11">
    <source>
        <dbReference type="ARBA" id="ARBA00023239"/>
    </source>
</evidence>
<dbReference type="InterPro" id="IPR015928">
    <property type="entry name" value="Aconitase/3IPM_dehydase_swvl"/>
</dbReference>
<dbReference type="FunFam" id="3.20.19.10:FF:000002">
    <property type="entry name" value="Aconitate hydratase, mitochondrial"/>
    <property type="match status" value="1"/>
</dbReference>
<dbReference type="Proteomes" id="UP000887116">
    <property type="component" value="Unassembled WGS sequence"/>
</dbReference>
<dbReference type="InterPro" id="IPR001030">
    <property type="entry name" value="Acoase/IPM_deHydtase_lsu_aba"/>
</dbReference>
<evidence type="ECO:0000259" key="15">
    <source>
        <dbReference type="Pfam" id="PF00694"/>
    </source>
</evidence>
<dbReference type="InterPro" id="IPR018136">
    <property type="entry name" value="Aconitase_4Fe-4S_BS"/>
</dbReference>
<dbReference type="SUPFAM" id="SSF53732">
    <property type="entry name" value="Aconitase iron-sulfur domain"/>
    <property type="match status" value="1"/>
</dbReference>
<dbReference type="GO" id="GO:0003994">
    <property type="term" value="F:aconitate hydratase activity"/>
    <property type="evidence" value="ECO:0007669"/>
    <property type="project" value="UniProtKB-EC"/>
</dbReference>
<dbReference type="FunFam" id="3.30.499.10:FF:000003">
    <property type="entry name" value="Aconitate hydratase, mitochondrial"/>
    <property type="match status" value="1"/>
</dbReference>
<evidence type="ECO:0000313" key="16">
    <source>
        <dbReference type="EMBL" id="GFR10154.1"/>
    </source>
</evidence>
<reference evidence="16" key="1">
    <citation type="submission" date="2020-07" db="EMBL/GenBank/DDBJ databases">
        <title>Multicomponent nature underlies the extraordinary mechanical properties of spider dragline silk.</title>
        <authorList>
            <person name="Kono N."/>
            <person name="Nakamura H."/>
            <person name="Mori M."/>
            <person name="Yoshida Y."/>
            <person name="Ohtoshi R."/>
            <person name="Malay A.D."/>
            <person name="Moran D.A.P."/>
            <person name="Tomita M."/>
            <person name="Numata K."/>
            <person name="Arakawa K."/>
        </authorList>
    </citation>
    <scope>NUCLEOTIDE SEQUENCE</scope>
</reference>
<evidence type="ECO:0000256" key="9">
    <source>
        <dbReference type="ARBA" id="ARBA00023014"/>
    </source>
</evidence>
<evidence type="ECO:0000313" key="17">
    <source>
        <dbReference type="Proteomes" id="UP000887116"/>
    </source>
</evidence>
<dbReference type="GO" id="GO:0051539">
    <property type="term" value="F:4 iron, 4 sulfur cluster binding"/>
    <property type="evidence" value="ECO:0007669"/>
    <property type="project" value="UniProtKB-UniRule"/>
</dbReference>
<dbReference type="GO" id="GO:0005829">
    <property type="term" value="C:cytosol"/>
    <property type="evidence" value="ECO:0007669"/>
    <property type="project" value="TreeGrafter"/>
</dbReference>
<dbReference type="FunFam" id="3.30.499.10:FF:000004">
    <property type="entry name" value="Aconitate hydratase, mitochondrial"/>
    <property type="match status" value="1"/>
</dbReference>
<dbReference type="InterPro" id="IPR000573">
    <property type="entry name" value="AconitaseA/IPMdHydase_ssu_swvl"/>
</dbReference>
<evidence type="ECO:0000256" key="6">
    <source>
        <dbReference type="ARBA" id="ARBA00022723"/>
    </source>
</evidence>
<evidence type="ECO:0000256" key="10">
    <source>
        <dbReference type="ARBA" id="ARBA00023128"/>
    </source>
</evidence>
<dbReference type="CDD" id="cd01584">
    <property type="entry name" value="AcnA_Mitochondrial"/>
    <property type="match status" value="1"/>
</dbReference>
<dbReference type="PRINTS" id="PR00415">
    <property type="entry name" value="ACONITASE"/>
</dbReference>
<dbReference type="GO" id="GO:0005739">
    <property type="term" value="C:mitochondrion"/>
    <property type="evidence" value="ECO:0007669"/>
    <property type="project" value="UniProtKB-SubCell"/>
</dbReference>